<feature type="chain" id="PRO_5004659503" evidence="10">
    <location>
        <begin position="23"/>
        <end position="168"/>
    </location>
</feature>
<accession>U5ENM6</accession>
<dbReference type="PANTHER" id="PTHR11337:SF8">
    <property type="entry name" value="VISGUN, ISOFORM E"/>
    <property type="match status" value="1"/>
</dbReference>
<reference evidence="11" key="1">
    <citation type="journal article" date="2014" name="Insect Biochem. Mol. Biol.">
        <title>An insight into the sialome of the frog biting fly, Corethrella appendiculata.</title>
        <authorList>
            <person name="Ribeiro J.M.C."/>
            <person name="Chagas A.C."/>
            <person name="Pham V.M."/>
            <person name="Lounibos L.P."/>
            <person name="Calvo E."/>
        </authorList>
    </citation>
    <scope>NUCLEOTIDE SEQUENCE</scope>
    <source>
        <tissue evidence="11">Salivary glands</tissue>
    </source>
</reference>
<keyword evidence="7" id="KW-0325">Glycoprotein</keyword>
<protein>
    <submittedName>
        <fullName evidence="11">Putative mucin 96d</fullName>
    </submittedName>
</protein>
<sequence>MNYSSILLVVLLGLSGLIISSAQVDKDAIDVKPNDDPTPVTPHPTTSPIPTTPDVHNDTTPTTTPAVTPNTTSTTTTTTTTTVAPNTTSSTTTTTTVAPPTPSTVHPNTTTTTPIPVPTTTSAPPSKPQRFDGLSFIGGMILAFGLMGISFLTWKFYKSRVDRNYHTL</sequence>
<evidence type="ECO:0000256" key="10">
    <source>
        <dbReference type="SAM" id="SignalP"/>
    </source>
</evidence>
<evidence type="ECO:0000313" key="11">
    <source>
        <dbReference type="EMBL" id="JAB54824.1"/>
    </source>
</evidence>
<evidence type="ECO:0000256" key="7">
    <source>
        <dbReference type="ARBA" id="ARBA00023180"/>
    </source>
</evidence>
<comment type="similarity">
    <text evidence="2">Belongs to the CD164 family.</text>
</comment>
<evidence type="ECO:0000256" key="2">
    <source>
        <dbReference type="ARBA" id="ARBA00005341"/>
    </source>
</evidence>
<keyword evidence="4 10" id="KW-0732">Signal</keyword>
<evidence type="ECO:0000256" key="5">
    <source>
        <dbReference type="ARBA" id="ARBA00022989"/>
    </source>
</evidence>
<dbReference type="EMBL" id="GANO01005047">
    <property type="protein sequence ID" value="JAB54824.1"/>
    <property type="molecule type" value="mRNA"/>
</dbReference>
<evidence type="ECO:0000256" key="8">
    <source>
        <dbReference type="SAM" id="MobiDB-lite"/>
    </source>
</evidence>
<evidence type="ECO:0000256" key="9">
    <source>
        <dbReference type="SAM" id="Phobius"/>
    </source>
</evidence>
<name>U5ENM6_9DIPT</name>
<evidence type="ECO:0000256" key="4">
    <source>
        <dbReference type="ARBA" id="ARBA00022729"/>
    </source>
</evidence>
<organism evidence="11">
    <name type="scientific">Corethrella appendiculata</name>
    <dbReference type="NCBI Taxonomy" id="1370023"/>
    <lineage>
        <taxon>Eukaryota</taxon>
        <taxon>Metazoa</taxon>
        <taxon>Ecdysozoa</taxon>
        <taxon>Arthropoda</taxon>
        <taxon>Hexapoda</taxon>
        <taxon>Insecta</taxon>
        <taxon>Pterygota</taxon>
        <taxon>Neoptera</taxon>
        <taxon>Endopterygota</taxon>
        <taxon>Diptera</taxon>
        <taxon>Nematocera</taxon>
        <taxon>Culicoidea</taxon>
        <taxon>Chaoboridae</taxon>
        <taxon>Corethrella</taxon>
    </lineage>
</organism>
<feature type="compositionally biased region" description="Pro residues" evidence="8">
    <location>
        <begin position="39"/>
        <end position="51"/>
    </location>
</feature>
<evidence type="ECO:0000256" key="6">
    <source>
        <dbReference type="ARBA" id="ARBA00023136"/>
    </source>
</evidence>
<feature type="transmembrane region" description="Helical" evidence="9">
    <location>
        <begin position="134"/>
        <end position="154"/>
    </location>
</feature>
<dbReference type="PANTHER" id="PTHR11337">
    <property type="entry name" value="MUCIN/PORIMIN"/>
    <property type="match status" value="1"/>
</dbReference>
<keyword evidence="5 9" id="KW-1133">Transmembrane helix</keyword>
<dbReference type="AlphaFoldDB" id="U5ENM6"/>
<feature type="signal peptide" evidence="10">
    <location>
        <begin position="1"/>
        <end position="22"/>
    </location>
</feature>
<dbReference type="Pfam" id="PF05283">
    <property type="entry name" value="MGC-24"/>
    <property type="match status" value="1"/>
</dbReference>
<proteinExistence type="evidence at transcript level"/>
<feature type="compositionally biased region" description="Low complexity" evidence="8">
    <location>
        <begin position="52"/>
        <end position="124"/>
    </location>
</feature>
<feature type="region of interest" description="Disordered" evidence="8">
    <location>
        <begin position="30"/>
        <end position="127"/>
    </location>
</feature>
<dbReference type="InterPro" id="IPR007947">
    <property type="entry name" value="CD164_MGC24"/>
</dbReference>
<keyword evidence="6 9" id="KW-0472">Membrane</keyword>
<dbReference type="PRINTS" id="PR01217">
    <property type="entry name" value="PRICHEXTENSN"/>
</dbReference>
<comment type="subcellular location">
    <subcellularLocation>
        <location evidence="1">Membrane</location>
        <topology evidence="1">Single-pass type I membrane protein</topology>
    </subcellularLocation>
</comment>
<dbReference type="GO" id="GO:0031410">
    <property type="term" value="C:cytoplasmic vesicle"/>
    <property type="evidence" value="ECO:0007669"/>
    <property type="project" value="TreeGrafter"/>
</dbReference>
<dbReference type="GO" id="GO:0016020">
    <property type="term" value="C:membrane"/>
    <property type="evidence" value="ECO:0007669"/>
    <property type="project" value="UniProtKB-SubCell"/>
</dbReference>
<evidence type="ECO:0000256" key="3">
    <source>
        <dbReference type="ARBA" id="ARBA00022692"/>
    </source>
</evidence>
<keyword evidence="3 9" id="KW-0812">Transmembrane</keyword>
<evidence type="ECO:0000256" key="1">
    <source>
        <dbReference type="ARBA" id="ARBA00004479"/>
    </source>
</evidence>